<sequence length="345" mass="39614">MLTVFFSKLGLVSFKVRGTHDGTYKNWAAPDIPDVYKYQLLEKLRSLCPARKIRETASDIPQQLILSILGNQHDSSLVALPEIDSSTLLVTETKEETEISDIFLEEGNSSNWQAEIQQLISDPSLVPAYQSLQKENQELKLILEGYKLGTTKSSKEKGEELEKYILEQLQTTYNGQDDISKITHVGTKADINPKWLEKLEKDVVGEGAEWGILVATYGKVVGAGETKEQKMFWGVGEGYWSYQHFRQEYGEDSGRSQKNSSWRNGDGVKSNNGFKKVRSKLFNFPKPLKVNCFQCQKSFEIKFVIARQQYSQKNNWDYWTEENKHQNQKICNNCLRSTYQDKLTY</sequence>
<dbReference type="EMBL" id="CAJVQB010006433">
    <property type="protein sequence ID" value="CAG8683988.1"/>
    <property type="molecule type" value="Genomic_DNA"/>
</dbReference>
<keyword evidence="2" id="KW-1185">Reference proteome</keyword>
<dbReference type="Proteomes" id="UP000789901">
    <property type="component" value="Unassembled WGS sequence"/>
</dbReference>
<protein>
    <submittedName>
        <fullName evidence="1">2408_t:CDS:1</fullName>
    </submittedName>
</protein>
<name>A0ABN7UW45_GIGMA</name>
<evidence type="ECO:0000313" key="2">
    <source>
        <dbReference type="Proteomes" id="UP000789901"/>
    </source>
</evidence>
<proteinExistence type="predicted"/>
<accession>A0ABN7UW45</accession>
<gene>
    <name evidence="1" type="ORF">GMARGA_LOCUS11140</name>
</gene>
<reference evidence="1 2" key="1">
    <citation type="submission" date="2021-06" db="EMBL/GenBank/DDBJ databases">
        <authorList>
            <person name="Kallberg Y."/>
            <person name="Tangrot J."/>
            <person name="Rosling A."/>
        </authorList>
    </citation>
    <scope>NUCLEOTIDE SEQUENCE [LARGE SCALE GENOMIC DNA]</scope>
    <source>
        <strain evidence="1 2">120-4 pot B 10/14</strain>
    </source>
</reference>
<organism evidence="1 2">
    <name type="scientific">Gigaspora margarita</name>
    <dbReference type="NCBI Taxonomy" id="4874"/>
    <lineage>
        <taxon>Eukaryota</taxon>
        <taxon>Fungi</taxon>
        <taxon>Fungi incertae sedis</taxon>
        <taxon>Mucoromycota</taxon>
        <taxon>Glomeromycotina</taxon>
        <taxon>Glomeromycetes</taxon>
        <taxon>Diversisporales</taxon>
        <taxon>Gigasporaceae</taxon>
        <taxon>Gigaspora</taxon>
    </lineage>
</organism>
<comment type="caution">
    <text evidence="1">The sequence shown here is derived from an EMBL/GenBank/DDBJ whole genome shotgun (WGS) entry which is preliminary data.</text>
</comment>
<evidence type="ECO:0000313" key="1">
    <source>
        <dbReference type="EMBL" id="CAG8683988.1"/>
    </source>
</evidence>